<proteinExistence type="predicted"/>
<accession>U1MYE3</accession>
<sequence>MSKCDLHPRVTIFNRGEFVVLTDDNERVALRKAAHDKEHVTEAPVDIVVPENKDPSVHAETVLDDWVNKDCRVRMLAMP</sequence>
<dbReference type="HOGENOM" id="CLU_2597636_0_0_2"/>
<dbReference type="Proteomes" id="UP000030710">
    <property type="component" value="Unassembled WGS sequence"/>
</dbReference>
<evidence type="ECO:0000313" key="1">
    <source>
        <dbReference type="EMBL" id="ERG95509.1"/>
    </source>
</evidence>
<protein>
    <submittedName>
        <fullName evidence="1">Uncharacterized protein</fullName>
    </submittedName>
</protein>
<dbReference type="RefSeq" id="WP_021054986.1">
    <property type="nucleotide sequence ID" value="NZ_KE356561.1"/>
</dbReference>
<gene>
    <name evidence="1" type="ORF">J07HQW2_01966</name>
</gene>
<evidence type="ECO:0000313" key="2">
    <source>
        <dbReference type="Proteomes" id="UP000030710"/>
    </source>
</evidence>
<reference evidence="1 2" key="1">
    <citation type="journal article" date="2013" name="PLoS ONE">
        <title>Assembly-driven community genomics of a hypersaline microbial ecosystem.</title>
        <authorList>
            <person name="Podell S."/>
            <person name="Ugalde J.A."/>
            <person name="Narasingarao P."/>
            <person name="Banfield J.F."/>
            <person name="Heidelberg K.B."/>
            <person name="Allen E.E."/>
        </authorList>
    </citation>
    <scope>NUCLEOTIDE SEQUENCE [LARGE SCALE GENOMIC DNA]</scope>
    <source>
        <strain evidence="2">J07HQW2</strain>
    </source>
</reference>
<dbReference type="EMBL" id="KE356561">
    <property type="protein sequence ID" value="ERG95509.1"/>
    <property type="molecule type" value="Genomic_DNA"/>
</dbReference>
<name>U1MYE3_9EURY</name>
<dbReference type="eggNOG" id="arCOG00288">
    <property type="taxonomic scope" value="Archaea"/>
</dbReference>
<organism evidence="1 2">
    <name type="scientific">Haloquadratum walsbyi J07HQW2</name>
    <dbReference type="NCBI Taxonomy" id="1238425"/>
    <lineage>
        <taxon>Archaea</taxon>
        <taxon>Methanobacteriati</taxon>
        <taxon>Methanobacteriota</taxon>
        <taxon>Stenosarchaea group</taxon>
        <taxon>Halobacteria</taxon>
        <taxon>Halobacteriales</taxon>
        <taxon>Haloferacaceae</taxon>
        <taxon>Haloquadratum</taxon>
    </lineage>
</organism>
<dbReference type="STRING" id="1238425.J07HQW2_01966"/>
<dbReference type="AlphaFoldDB" id="U1MYE3"/>